<proteinExistence type="predicted"/>
<organism evidence="2 3">
    <name type="scientific">Streptomyces luteireticuli</name>
    <dbReference type="NCBI Taxonomy" id="173858"/>
    <lineage>
        <taxon>Bacteria</taxon>
        <taxon>Bacillati</taxon>
        <taxon>Actinomycetota</taxon>
        <taxon>Actinomycetes</taxon>
        <taxon>Kitasatosporales</taxon>
        <taxon>Streptomycetaceae</taxon>
        <taxon>Streptomyces</taxon>
    </lineage>
</organism>
<keyword evidence="3" id="KW-1185">Reference proteome</keyword>
<dbReference type="InterPro" id="IPR007278">
    <property type="entry name" value="DUF397"/>
</dbReference>
<evidence type="ECO:0000313" key="3">
    <source>
        <dbReference type="Proteomes" id="UP001500879"/>
    </source>
</evidence>
<accession>A0ABP3HZL2</accession>
<dbReference type="Proteomes" id="UP001500879">
    <property type="component" value="Unassembled WGS sequence"/>
</dbReference>
<evidence type="ECO:0000259" key="1">
    <source>
        <dbReference type="Pfam" id="PF04149"/>
    </source>
</evidence>
<dbReference type="RefSeq" id="WP_344018838.1">
    <property type="nucleotide sequence ID" value="NZ_BAAABX010000004.1"/>
</dbReference>
<sequence>MNGEPPWQKSSYSTEQADNCLELRPLPRTVRVRDSKLGSPSPQLGFPIPTWGAFISSIPDA</sequence>
<reference evidence="3" key="1">
    <citation type="journal article" date="2019" name="Int. J. Syst. Evol. Microbiol.">
        <title>The Global Catalogue of Microorganisms (GCM) 10K type strain sequencing project: providing services to taxonomists for standard genome sequencing and annotation.</title>
        <authorList>
            <consortium name="The Broad Institute Genomics Platform"/>
            <consortium name="The Broad Institute Genome Sequencing Center for Infectious Disease"/>
            <person name="Wu L."/>
            <person name="Ma J."/>
        </authorList>
    </citation>
    <scope>NUCLEOTIDE SEQUENCE [LARGE SCALE GENOMIC DNA]</scope>
    <source>
        <strain evidence="3">JCM 4788</strain>
    </source>
</reference>
<name>A0ABP3HZL2_9ACTN</name>
<dbReference type="Pfam" id="PF04149">
    <property type="entry name" value="DUF397"/>
    <property type="match status" value="1"/>
</dbReference>
<feature type="domain" description="DUF397" evidence="1">
    <location>
        <begin position="7"/>
        <end position="57"/>
    </location>
</feature>
<comment type="caution">
    <text evidence="2">The sequence shown here is derived from an EMBL/GenBank/DDBJ whole genome shotgun (WGS) entry which is preliminary data.</text>
</comment>
<dbReference type="EMBL" id="BAAABX010000004">
    <property type="protein sequence ID" value="GAA0385615.1"/>
    <property type="molecule type" value="Genomic_DNA"/>
</dbReference>
<protein>
    <recommendedName>
        <fullName evidence="1">DUF397 domain-containing protein</fullName>
    </recommendedName>
</protein>
<gene>
    <name evidence="2" type="ORF">GCM10010357_03040</name>
</gene>
<evidence type="ECO:0000313" key="2">
    <source>
        <dbReference type="EMBL" id="GAA0385615.1"/>
    </source>
</evidence>